<dbReference type="EMBL" id="AFLV02000078">
    <property type="protein sequence ID" value="EKR62703.1"/>
    <property type="molecule type" value="Genomic_DNA"/>
</dbReference>
<proteinExistence type="predicted"/>
<protein>
    <submittedName>
        <fullName evidence="1">Uncharacterized protein</fullName>
    </submittedName>
</protein>
<accession>A0A828YZ02</accession>
<organism evidence="1 2">
    <name type="scientific">Leptospira weilii str. 2006001853</name>
    <dbReference type="NCBI Taxonomy" id="1001589"/>
    <lineage>
        <taxon>Bacteria</taxon>
        <taxon>Pseudomonadati</taxon>
        <taxon>Spirochaetota</taxon>
        <taxon>Spirochaetia</taxon>
        <taxon>Leptospirales</taxon>
        <taxon>Leptospiraceae</taxon>
        <taxon>Leptospira</taxon>
    </lineage>
</organism>
<sequence>MVHRIRLISETKILASFSWLRSKISFLANIAISKPFRKFFSSSRITALSFLLIRFLRTAVFTARSGQ</sequence>
<dbReference type="AlphaFoldDB" id="A0A828YZ02"/>
<dbReference type="Proteomes" id="UP000001338">
    <property type="component" value="Unassembled WGS sequence"/>
</dbReference>
<name>A0A828YZ02_9LEPT</name>
<comment type="caution">
    <text evidence="1">The sequence shown here is derived from an EMBL/GenBank/DDBJ whole genome shotgun (WGS) entry which is preliminary data.</text>
</comment>
<gene>
    <name evidence="1" type="ORF">LEP1GSC036_0117</name>
</gene>
<evidence type="ECO:0000313" key="1">
    <source>
        <dbReference type="EMBL" id="EKR62703.1"/>
    </source>
</evidence>
<evidence type="ECO:0000313" key="2">
    <source>
        <dbReference type="Proteomes" id="UP000001338"/>
    </source>
</evidence>
<reference evidence="1 2" key="1">
    <citation type="submission" date="2012-10" db="EMBL/GenBank/DDBJ databases">
        <authorList>
            <person name="Harkins D.M."/>
            <person name="Durkin A.S."/>
            <person name="Brinkac L.M."/>
            <person name="Haft D.H."/>
            <person name="Selengut J.D."/>
            <person name="Sanka R."/>
            <person name="DePew J."/>
            <person name="Purushe J."/>
            <person name="Whelen A.C."/>
            <person name="Vinetz J.M."/>
            <person name="Sutton G.G."/>
            <person name="Nierman W.C."/>
            <person name="Fouts D.E."/>
        </authorList>
    </citation>
    <scope>NUCLEOTIDE SEQUENCE [LARGE SCALE GENOMIC DNA]</scope>
    <source>
        <strain evidence="1 2">2006001853</strain>
    </source>
</reference>